<feature type="signal peptide" evidence="3">
    <location>
        <begin position="1"/>
        <end position="17"/>
    </location>
</feature>
<reference evidence="4 5" key="1">
    <citation type="submission" date="2019-08" db="EMBL/GenBank/DDBJ databases">
        <authorList>
            <person name="Liang Q."/>
        </authorList>
    </citation>
    <scope>NUCLEOTIDE SEQUENCE [LARGE SCALE GENOMIC DNA]</scope>
    <source>
        <strain evidence="4 5">V1718</strain>
    </source>
</reference>
<evidence type="ECO:0000313" key="4">
    <source>
        <dbReference type="EMBL" id="QED26231.1"/>
    </source>
</evidence>
<evidence type="ECO:0000256" key="1">
    <source>
        <dbReference type="SAM" id="MobiDB-lite"/>
    </source>
</evidence>
<evidence type="ECO:0000313" key="5">
    <source>
        <dbReference type="Proteomes" id="UP000321595"/>
    </source>
</evidence>
<name>A0A5B8XM46_9DELT</name>
<organism evidence="4 5">
    <name type="scientific">Microvenator marinus</name>
    <dbReference type="NCBI Taxonomy" id="2600177"/>
    <lineage>
        <taxon>Bacteria</taxon>
        <taxon>Deltaproteobacteria</taxon>
        <taxon>Bradymonadales</taxon>
        <taxon>Microvenatoraceae</taxon>
        <taxon>Microvenator</taxon>
    </lineage>
</organism>
<keyword evidence="2" id="KW-0472">Membrane</keyword>
<evidence type="ECO:0008006" key="6">
    <source>
        <dbReference type="Google" id="ProtNLM"/>
    </source>
</evidence>
<accession>A0A5B8XM46</accession>
<evidence type="ECO:0000256" key="3">
    <source>
        <dbReference type="SAM" id="SignalP"/>
    </source>
</evidence>
<dbReference type="Proteomes" id="UP000321595">
    <property type="component" value="Chromosome"/>
</dbReference>
<feature type="chain" id="PRO_5022706176" description="DUF4129 domain-containing protein" evidence="3">
    <location>
        <begin position="18"/>
        <end position="248"/>
    </location>
</feature>
<feature type="compositionally biased region" description="Pro residues" evidence="1">
    <location>
        <begin position="64"/>
        <end position="82"/>
    </location>
</feature>
<evidence type="ECO:0000256" key="2">
    <source>
        <dbReference type="SAM" id="Phobius"/>
    </source>
</evidence>
<dbReference type="AlphaFoldDB" id="A0A5B8XM46"/>
<keyword evidence="5" id="KW-1185">Reference proteome</keyword>
<keyword evidence="2" id="KW-0812">Transmembrane</keyword>
<protein>
    <recommendedName>
        <fullName evidence="6">DUF4129 domain-containing protein</fullName>
    </recommendedName>
</protein>
<keyword evidence="3" id="KW-0732">Signal</keyword>
<feature type="compositionally biased region" description="Polar residues" evidence="1">
    <location>
        <begin position="27"/>
        <end position="41"/>
    </location>
</feature>
<dbReference type="RefSeq" id="WP_146957498.1">
    <property type="nucleotide sequence ID" value="NZ_CP042467.1"/>
</dbReference>
<proteinExistence type="predicted"/>
<gene>
    <name evidence="4" type="ORF">FRD01_02950</name>
</gene>
<keyword evidence="2" id="KW-1133">Transmembrane helix</keyword>
<sequence length="248" mass="27392">MVRIALVVFLTSLPILGAAEPEVSWYPSDTQSELPLSSKPPSANVEDWSVEGSPSDPDDETSPESPPLPNGIKGPRPPEFVPDTPPSWLEDLDFFDDVEFPEFDWQLVKYILLSLLGLLVLGILIWVLSRVIGNKEAEEEGETNTFLNELATKTKNKDALSLAHSGDYALAIHALLLEVLRHLEPKHPIISKPSATPREIAKSIAPDGNSPLFELVLVSELCTFAAKEAEEGMFEEASQWRDQILRSL</sequence>
<feature type="region of interest" description="Disordered" evidence="1">
    <location>
        <begin position="26"/>
        <end position="82"/>
    </location>
</feature>
<dbReference type="EMBL" id="CP042467">
    <property type="protein sequence ID" value="QED26231.1"/>
    <property type="molecule type" value="Genomic_DNA"/>
</dbReference>
<feature type="transmembrane region" description="Helical" evidence="2">
    <location>
        <begin position="107"/>
        <end position="128"/>
    </location>
</feature>
<dbReference type="KEGG" id="bbae:FRD01_02950"/>